<dbReference type="GO" id="GO:0061630">
    <property type="term" value="F:ubiquitin protein ligase activity"/>
    <property type="evidence" value="ECO:0007669"/>
    <property type="project" value="TreeGrafter"/>
</dbReference>
<organism evidence="6 7">
    <name type="scientific">Anas zonorhyncha</name>
    <name type="common">Eastern spot-billed duck</name>
    <dbReference type="NCBI Taxonomy" id="75864"/>
    <lineage>
        <taxon>Eukaryota</taxon>
        <taxon>Metazoa</taxon>
        <taxon>Chordata</taxon>
        <taxon>Craniata</taxon>
        <taxon>Vertebrata</taxon>
        <taxon>Euteleostomi</taxon>
        <taxon>Archelosauria</taxon>
        <taxon>Archosauria</taxon>
        <taxon>Dinosauria</taxon>
        <taxon>Saurischia</taxon>
        <taxon>Theropoda</taxon>
        <taxon>Coelurosauria</taxon>
        <taxon>Aves</taxon>
        <taxon>Neognathae</taxon>
        <taxon>Galloanserae</taxon>
        <taxon>Anseriformes</taxon>
        <taxon>Anatidae</taxon>
        <taxon>Anatinae</taxon>
        <taxon>Anas</taxon>
    </lineage>
</organism>
<evidence type="ECO:0000256" key="3">
    <source>
        <dbReference type="ARBA" id="ARBA00022833"/>
    </source>
</evidence>
<dbReference type="SMART" id="SM00184">
    <property type="entry name" value="RING"/>
    <property type="match status" value="1"/>
</dbReference>
<dbReference type="GO" id="GO:0008270">
    <property type="term" value="F:zinc ion binding"/>
    <property type="evidence" value="ECO:0007669"/>
    <property type="project" value="UniProtKB-KW"/>
</dbReference>
<dbReference type="Pfam" id="PF17123">
    <property type="entry name" value="zf-RING_11"/>
    <property type="match status" value="1"/>
</dbReference>
<dbReference type="GO" id="GO:0006511">
    <property type="term" value="P:ubiquitin-dependent protein catabolic process"/>
    <property type="evidence" value="ECO:0007669"/>
    <property type="project" value="TreeGrafter"/>
</dbReference>
<proteinExistence type="predicted"/>
<evidence type="ECO:0000259" key="5">
    <source>
        <dbReference type="PROSITE" id="PS50089"/>
    </source>
</evidence>
<evidence type="ECO:0000256" key="1">
    <source>
        <dbReference type="ARBA" id="ARBA00022723"/>
    </source>
</evidence>
<dbReference type="Gene3D" id="3.30.40.10">
    <property type="entry name" value="Zinc/RING finger domain, C3HC4 (zinc finger)"/>
    <property type="match status" value="1"/>
</dbReference>
<evidence type="ECO:0000313" key="7">
    <source>
        <dbReference type="Proteomes" id="UP000694549"/>
    </source>
</evidence>
<dbReference type="PROSITE" id="PS50089">
    <property type="entry name" value="ZF_RING_2"/>
    <property type="match status" value="1"/>
</dbReference>
<evidence type="ECO:0000256" key="2">
    <source>
        <dbReference type="ARBA" id="ARBA00022771"/>
    </source>
</evidence>
<dbReference type="InterPro" id="IPR001841">
    <property type="entry name" value="Znf_RING"/>
</dbReference>
<accession>A0A8B9UTP3</accession>
<feature type="domain" description="RING-type" evidence="5">
    <location>
        <begin position="32"/>
        <end position="75"/>
    </location>
</feature>
<keyword evidence="2 4" id="KW-0863">Zinc-finger</keyword>
<reference evidence="6" key="2">
    <citation type="submission" date="2025-09" db="UniProtKB">
        <authorList>
            <consortium name="Ensembl"/>
        </authorList>
    </citation>
    <scope>IDENTIFICATION</scope>
</reference>
<reference evidence="6" key="1">
    <citation type="submission" date="2025-08" db="UniProtKB">
        <authorList>
            <consortium name="Ensembl"/>
        </authorList>
    </citation>
    <scope>IDENTIFICATION</scope>
</reference>
<dbReference type="GO" id="GO:0005737">
    <property type="term" value="C:cytoplasm"/>
    <property type="evidence" value="ECO:0007669"/>
    <property type="project" value="TreeGrafter"/>
</dbReference>
<dbReference type="Ensembl" id="ENSAZOT00000012674.1">
    <property type="protein sequence ID" value="ENSAZOP00000011864.1"/>
    <property type="gene ID" value="ENSAZOG00000007594.1"/>
</dbReference>
<keyword evidence="7" id="KW-1185">Reference proteome</keyword>
<dbReference type="Proteomes" id="UP000694549">
    <property type="component" value="Unplaced"/>
</dbReference>
<sequence>PGQKEEEDSGSKGQHPEIPPSKIWGAFYHPQCAICLQAYKPGEALKLLSCTHTYHGKCIDLWHCAQPGSKTCPLCLRTPPPHALLPSSTPSLQLKFQPMPLGKHKHSTGLKTFGNVRHSTFLFFFFFFFFSKHIV</sequence>
<keyword evidence="3" id="KW-0862">Zinc</keyword>
<protein>
    <recommendedName>
        <fullName evidence="5">RING-type domain-containing protein</fullName>
    </recommendedName>
</protein>
<dbReference type="SUPFAM" id="SSF57850">
    <property type="entry name" value="RING/U-box"/>
    <property type="match status" value="1"/>
</dbReference>
<dbReference type="InterPro" id="IPR051826">
    <property type="entry name" value="E3_ubiquitin-ligase_domain"/>
</dbReference>
<dbReference type="PANTHER" id="PTHR22765:SF416">
    <property type="entry name" value="E3 UBIQUITIN-PROTEIN LIGASE GODZILLA"/>
    <property type="match status" value="1"/>
</dbReference>
<evidence type="ECO:0000313" key="6">
    <source>
        <dbReference type="Ensembl" id="ENSAZOP00000011864.1"/>
    </source>
</evidence>
<dbReference type="PANTHER" id="PTHR22765">
    <property type="entry name" value="RING FINGER AND PROTEASE ASSOCIATED DOMAIN-CONTAINING"/>
    <property type="match status" value="1"/>
</dbReference>
<keyword evidence="1" id="KW-0479">Metal-binding</keyword>
<dbReference type="AlphaFoldDB" id="A0A8B9UTP3"/>
<dbReference type="InterPro" id="IPR013083">
    <property type="entry name" value="Znf_RING/FYVE/PHD"/>
</dbReference>
<name>A0A8B9UTP3_9AVES</name>
<evidence type="ECO:0000256" key="4">
    <source>
        <dbReference type="PROSITE-ProRule" id="PRU00175"/>
    </source>
</evidence>